<reference evidence="2" key="2">
    <citation type="journal article" date="2008" name="Nucleic Acids Res.">
        <title>The rice annotation project database (RAP-DB): 2008 update.</title>
        <authorList>
            <consortium name="The rice annotation project (RAP)"/>
        </authorList>
    </citation>
    <scope>GENOME REANNOTATION</scope>
    <source>
        <strain evidence="2">cv. Nipponbare</strain>
    </source>
</reference>
<dbReference type="KEGG" id="dosa:Os03g0373500"/>
<dbReference type="EMBL" id="AP008209">
    <property type="protein sequence ID" value="BAF12124.1"/>
    <property type="molecule type" value="Genomic_DNA"/>
</dbReference>
<organism evidence="1 2">
    <name type="scientific">Oryza sativa subsp. japonica</name>
    <name type="common">Rice</name>
    <dbReference type="NCBI Taxonomy" id="39947"/>
    <lineage>
        <taxon>Eukaryota</taxon>
        <taxon>Viridiplantae</taxon>
        <taxon>Streptophyta</taxon>
        <taxon>Embryophyta</taxon>
        <taxon>Tracheophyta</taxon>
        <taxon>Spermatophyta</taxon>
        <taxon>Magnoliopsida</taxon>
        <taxon>Liliopsida</taxon>
        <taxon>Poales</taxon>
        <taxon>Poaceae</taxon>
        <taxon>BOP clade</taxon>
        <taxon>Oryzoideae</taxon>
        <taxon>Oryzeae</taxon>
        <taxon>Oryzinae</taxon>
        <taxon>Oryza</taxon>
        <taxon>Oryza sativa</taxon>
    </lineage>
</organism>
<gene>
    <name evidence="1" type="ordered locus">Os03g0373500</name>
</gene>
<sequence>MGGAQDMNGLCRSVSQVCEDCTVQDQEASRSKSPSMRGFAECVQQRFAGVRTGLTGPANQLGPDFCVQPRIRSNGVWHLTID</sequence>
<dbReference type="AlphaFoldDB" id="Q0DRL4"/>
<dbReference type="Proteomes" id="UP000000763">
    <property type="component" value="Chromosome 3"/>
</dbReference>
<evidence type="ECO:0000313" key="1">
    <source>
        <dbReference type="EMBL" id="BAF12124.1"/>
    </source>
</evidence>
<proteinExistence type="predicted"/>
<name>Q0DRL4_ORYSJ</name>
<accession>Q0DRL4</accession>
<protein>
    <submittedName>
        <fullName evidence="1">Os03g0373500 protein</fullName>
    </submittedName>
</protein>
<evidence type="ECO:0000313" key="2">
    <source>
        <dbReference type="Proteomes" id="UP000000763"/>
    </source>
</evidence>
<reference evidence="1 2" key="1">
    <citation type="journal article" date="2005" name="Nature">
        <title>The map-based sequence of the rice genome.</title>
        <authorList>
            <consortium name="International rice genome sequencing project (IRGSP)"/>
            <person name="Matsumoto T."/>
            <person name="Wu J."/>
            <person name="Kanamori H."/>
            <person name="Katayose Y."/>
            <person name="Fujisawa M."/>
            <person name="Namiki N."/>
            <person name="Mizuno H."/>
            <person name="Yamamoto K."/>
            <person name="Antonio B.A."/>
            <person name="Baba T."/>
            <person name="Sakata K."/>
            <person name="Nagamura Y."/>
            <person name="Aoki H."/>
            <person name="Arikawa K."/>
            <person name="Arita K."/>
            <person name="Bito T."/>
            <person name="Chiden Y."/>
            <person name="Fujitsuka N."/>
            <person name="Fukunaka R."/>
            <person name="Hamada M."/>
            <person name="Harada C."/>
            <person name="Hayashi A."/>
            <person name="Hijishita S."/>
            <person name="Honda M."/>
            <person name="Hosokawa S."/>
            <person name="Ichikawa Y."/>
            <person name="Idonuma A."/>
            <person name="Iijima M."/>
            <person name="Ikeda M."/>
            <person name="Ikeno M."/>
            <person name="Ito K."/>
            <person name="Ito S."/>
            <person name="Ito T."/>
            <person name="Ito Y."/>
            <person name="Ito Y."/>
            <person name="Iwabuchi A."/>
            <person name="Kamiya K."/>
            <person name="Karasawa W."/>
            <person name="Kurita K."/>
            <person name="Katagiri S."/>
            <person name="Kikuta A."/>
            <person name="Kobayashi H."/>
            <person name="Kobayashi N."/>
            <person name="Machita K."/>
            <person name="Maehara T."/>
            <person name="Masukawa M."/>
            <person name="Mizubayashi T."/>
            <person name="Mukai Y."/>
            <person name="Nagasaki H."/>
            <person name="Nagata Y."/>
            <person name="Naito S."/>
            <person name="Nakashima M."/>
            <person name="Nakama Y."/>
            <person name="Nakamichi Y."/>
            <person name="Nakamura M."/>
            <person name="Meguro A."/>
            <person name="Negishi M."/>
            <person name="Ohta I."/>
            <person name="Ohta T."/>
            <person name="Okamoto M."/>
            <person name="Ono N."/>
            <person name="Saji S."/>
            <person name="Sakaguchi M."/>
            <person name="Sakai K."/>
            <person name="Shibata M."/>
            <person name="Shimokawa T."/>
            <person name="Song J."/>
            <person name="Takazaki Y."/>
            <person name="Terasawa K."/>
            <person name="Tsugane M."/>
            <person name="Tsuji K."/>
            <person name="Ueda S."/>
            <person name="Waki K."/>
            <person name="Yamagata H."/>
            <person name="Yamamoto M."/>
            <person name="Yamamoto S."/>
            <person name="Yamane H."/>
            <person name="Yoshiki S."/>
            <person name="Yoshihara R."/>
            <person name="Yukawa K."/>
            <person name="Zhong H."/>
            <person name="Yano M."/>
            <person name="Yuan Q."/>
            <person name="Ouyang S."/>
            <person name="Liu J."/>
            <person name="Jones K.M."/>
            <person name="Gansberger K."/>
            <person name="Moffat K."/>
            <person name="Hill J."/>
            <person name="Bera J."/>
            <person name="Fadrosh D."/>
            <person name="Jin S."/>
            <person name="Johri S."/>
            <person name="Kim M."/>
            <person name="Overton L."/>
            <person name="Reardon M."/>
            <person name="Tsitrin T."/>
            <person name="Vuong H."/>
            <person name="Weaver B."/>
            <person name="Ciecko A."/>
            <person name="Tallon L."/>
            <person name="Jackson J."/>
            <person name="Pai G."/>
            <person name="Aken S.V."/>
            <person name="Utterback T."/>
            <person name="Reidmuller S."/>
            <person name="Feldblyum T."/>
            <person name="Hsiao J."/>
            <person name="Zismann V."/>
            <person name="Iobst S."/>
            <person name="de Vazeille A.R."/>
            <person name="Buell C.R."/>
            <person name="Ying K."/>
            <person name="Li Y."/>
            <person name="Lu T."/>
            <person name="Huang Y."/>
            <person name="Zhao Q."/>
            <person name="Feng Q."/>
            <person name="Zhang L."/>
            <person name="Zhu J."/>
            <person name="Weng Q."/>
            <person name="Mu J."/>
            <person name="Lu Y."/>
            <person name="Fan D."/>
            <person name="Liu Y."/>
            <person name="Guan J."/>
            <person name="Zhang Y."/>
            <person name="Yu S."/>
            <person name="Liu X."/>
            <person name="Zhang Y."/>
            <person name="Hong G."/>
            <person name="Han B."/>
            <person name="Choisne N."/>
            <person name="Demange N."/>
            <person name="Orjeda G."/>
            <person name="Samain S."/>
            <person name="Cattolico L."/>
            <person name="Pelletier E."/>
            <person name="Couloux A."/>
            <person name="Segurens B."/>
            <person name="Wincker P."/>
            <person name="D'Hont A."/>
            <person name="Scarpelli C."/>
            <person name="Weissenbach J."/>
            <person name="Salanoubat M."/>
            <person name="Quetier F."/>
            <person name="Yu Y."/>
            <person name="Kim H.R."/>
            <person name="Rambo T."/>
            <person name="Currie J."/>
            <person name="Collura K."/>
            <person name="Luo M."/>
            <person name="Yang T."/>
            <person name="Ammiraju J.S.S."/>
            <person name="Engler F."/>
            <person name="Soderlund C."/>
            <person name="Wing R.A."/>
            <person name="Palmer L.E."/>
            <person name="de la Bastide M."/>
            <person name="Spiegel L."/>
            <person name="Nascimento L."/>
            <person name="Zutavern T."/>
            <person name="O'Shaughnessy A."/>
            <person name="Dike S."/>
            <person name="Dedhia N."/>
            <person name="Preston R."/>
            <person name="Balija V."/>
            <person name="McCombie W.R."/>
            <person name="Chow T."/>
            <person name="Chen H."/>
            <person name="Chung M."/>
            <person name="Chen C."/>
            <person name="Shaw J."/>
            <person name="Wu H."/>
            <person name="Hsiao K."/>
            <person name="Chao Y."/>
            <person name="Chu M."/>
            <person name="Cheng C."/>
            <person name="Hour A."/>
            <person name="Lee P."/>
            <person name="Lin S."/>
            <person name="Lin Y."/>
            <person name="Liou J."/>
            <person name="Liu S."/>
            <person name="Hsing Y."/>
            <person name="Raghuvanshi S."/>
            <person name="Mohanty A."/>
            <person name="Bharti A.K."/>
            <person name="Gaur A."/>
            <person name="Gupta V."/>
            <person name="Kumar D."/>
            <person name="Ravi V."/>
            <person name="Vij S."/>
            <person name="Kapur A."/>
            <person name="Khurana P."/>
            <person name="Khurana P."/>
            <person name="Khurana J.P."/>
            <person name="Tyagi A.K."/>
            <person name="Gaikwad K."/>
            <person name="Singh A."/>
            <person name="Dalal V."/>
            <person name="Srivastava S."/>
            <person name="Dixit A."/>
            <person name="Pal A.K."/>
            <person name="Ghazi I.A."/>
            <person name="Yadav M."/>
            <person name="Pandit A."/>
            <person name="Bhargava A."/>
            <person name="Sureshbabu K."/>
            <person name="Batra K."/>
            <person name="Sharma T.R."/>
            <person name="Mohapatra T."/>
            <person name="Singh N.K."/>
            <person name="Messing J."/>
            <person name="Nelson A.B."/>
            <person name="Fuks G."/>
            <person name="Kavchok S."/>
            <person name="Keizer G."/>
            <person name="Linton E."/>
            <person name="Llaca V."/>
            <person name="Song R."/>
            <person name="Tanyolac B."/>
            <person name="Young S."/>
            <person name="Ho-Il K."/>
            <person name="Hahn J.H."/>
            <person name="Sangsakoo G."/>
            <person name="Vanavichit A."/>
            <person name="de Mattos Luiz.A.T."/>
            <person name="Zimmer P.D."/>
            <person name="Malone G."/>
            <person name="Dellagostin O."/>
            <person name="de Oliveira A.C."/>
            <person name="Bevan M."/>
            <person name="Bancroft I."/>
            <person name="Minx P."/>
            <person name="Cordum H."/>
            <person name="Wilson R."/>
            <person name="Cheng Z."/>
            <person name="Jin W."/>
            <person name="Jiang J."/>
            <person name="Leong S.A."/>
            <person name="Iwama H."/>
            <person name="Gojobori T."/>
            <person name="Itoh T."/>
            <person name="Niimura Y."/>
            <person name="Fujii Y."/>
            <person name="Habara T."/>
            <person name="Sakai H."/>
            <person name="Sato Y."/>
            <person name="Wilson G."/>
            <person name="Kumar K."/>
            <person name="McCouch S."/>
            <person name="Juretic N."/>
            <person name="Hoen D."/>
            <person name="Wright S."/>
            <person name="Bruskiewich R."/>
            <person name="Bureau T."/>
            <person name="Miyao A."/>
            <person name="Hirochika H."/>
            <person name="Nishikawa T."/>
            <person name="Kadowaki K."/>
            <person name="Sugiura M."/>
            <person name="Burr B."/>
            <person name="Sasaki T."/>
        </authorList>
    </citation>
    <scope>NUCLEOTIDE SEQUENCE [LARGE SCALE GENOMIC DNA]</scope>
    <source>
        <strain evidence="2">cv. Nipponbare</strain>
    </source>
</reference>